<dbReference type="Proteomes" id="UP000234748">
    <property type="component" value="Unassembled WGS sequence"/>
</dbReference>
<sequence>MFARNENFKQFYTNYPAVTLVLGVNFIFFLLTNLSIFPASLIFGKMAGVNLYIANGEYWRLLSPLFLHGSFSHFVFNSFSLAIFGPYIEKSLKPFFFLCFYLTCGLLGNLTTLMFEPLTFTHVGASGAIFGLLGYYASLVCFKKDSIGSQHSRTILTLIIVGVTMTFLQPKINIMGHLGGLITGFFLAFGIFKVKK</sequence>
<gene>
    <name evidence="9" type="ORF">CUU66_21110</name>
</gene>
<evidence type="ECO:0000256" key="2">
    <source>
        <dbReference type="ARBA" id="ARBA00009045"/>
    </source>
</evidence>
<feature type="transmembrane region" description="Helical" evidence="7">
    <location>
        <begin position="120"/>
        <end position="139"/>
    </location>
</feature>
<dbReference type="OrthoDB" id="9813074at2"/>
<evidence type="ECO:0000256" key="5">
    <source>
        <dbReference type="ARBA" id="ARBA00022989"/>
    </source>
</evidence>
<feature type="transmembrane region" description="Helical" evidence="7">
    <location>
        <begin position="151"/>
        <end position="168"/>
    </location>
</feature>
<dbReference type="Pfam" id="PF01694">
    <property type="entry name" value="Rhomboid"/>
    <property type="match status" value="1"/>
</dbReference>
<dbReference type="PANTHER" id="PTHR43731:SF14">
    <property type="entry name" value="PRESENILIN-ASSOCIATED RHOMBOID-LIKE PROTEIN, MITOCHONDRIAL"/>
    <property type="match status" value="1"/>
</dbReference>
<comment type="similarity">
    <text evidence="2">Belongs to the peptidase S54 family.</text>
</comment>
<evidence type="ECO:0000256" key="3">
    <source>
        <dbReference type="ARBA" id="ARBA00022692"/>
    </source>
</evidence>
<keyword evidence="4" id="KW-0378">Hydrolase</keyword>
<protein>
    <submittedName>
        <fullName evidence="9">Rhomboid family intramembrane serine protease</fullName>
    </submittedName>
</protein>
<evidence type="ECO:0000313" key="9">
    <source>
        <dbReference type="EMBL" id="PLT27962.1"/>
    </source>
</evidence>
<dbReference type="RefSeq" id="WP_101645359.1">
    <property type="nucleotide sequence ID" value="NZ_PGUY01000071.1"/>
</dbReference>
<keyword evidence="5 7" id="KW-1133">Transmembrane helix</keyword>
<organism evidence="9 10">
    <name type="scientific">Peribacillus deserti</name>
    <dbReference type="NCBI Taxonomy" id="673318"/>
    <lineage>
        <taxon>Bacteria</taxon>
        <taxon>Bacillati</taxon>
        <taxon>Bacillota</taxon>
        <taxon>Bacilli</taxon>
        <taxon>Bacillales</taxon>
        <taxon>Bacillaceae</taxon>
        <taxon>Peribacillus</taxon>
    </lineage>
</organism>
<dbReference type="InterPro" id="IPR050925">
    <property type="entry name" value="Rhomboid_protease_S54"/>
</dbReference>
<dbReference type="InterPro" id="IPR022764">
    <property type="entry name" value="Peptidase_S54_rhomboid_dom"/>
</dbReference>
<evidence type="ECO:0000256" key="4">
    <source>
        <dbReference type="ARBA" id="ARBA00022801"/>
    </source>
</evidence>
<comment type="caution">
    <text evidence="9">The sequence shown here is derived from an EMBL/GenBank/DDBJ whole genome shotgun (WGS) entry which is preliminary data.</text>
</comment>
<keyword evidence="3 7" id="KW-0812">Transmembrane</keyword>
<proteinExistence type="inferred from homology"/>
<evidence type="ECO:0000256" key="6">
    <source>
        <dbReference type="ARBA" id="ARBA00023136"/>
    </source>
</evidence>
<keyword evidence="10" id="KW-1185">Reference proteome</keyword>
<evidence type="ECO:0000256" key="7">
    <source>
        <dbReference type="SAM" id="Phobius"/>
    </source>
</evidence>
<dbReference type="SUPFAM" id="SSF144091">
    <property type="entry name" value="Rhomboid-like"/>
    <property type="match status" value="1"/>
</dbReference>
<feature type="transmembrane region" description="Helical" evidence="7">
    <location>
        <begin position="174"/>
        <end position="192"/>
    </location>
</feature>
<dbReference type="Gene3D" id="1.20.1540.10">
    <property type="entry name" value="Rhomboid-like"/>
    <property type="match status" value="1"/>
</dbReference>
<keyword evidence="9" id="KW-0645">Protease</keyword>
<keyword evidence="6 7" id="KW-0472">Membrane</keyword>
<dbReference type="EMBL" id="PGUY01000071">
    <property type="protein sequence ID" value="PLT27962.1"/>
    <property type="molecule type" value="Genomic_DNA"/>
</dbReference>
<feature type="transmembrane region" description="Helical" evidence="7">
    <location>
        <begin position="65"/>
        <end position="88"/>
    </location>
</feature>
<name>A0A2N5M0T0_9BACI</name>
<feature type="transmembrane region" description="Helical" evidence="7">
    <location>
        <begin position="95"/>
        <end position="114"/>
    </location>
</feature>
<evidence type="ECO:0000256" key="1">
    <source>
        <dbReference type="ARBA" id="ARBA00004141"/>
    </source>
</evidence>
<evidence type="ECO:0000313" key="10">
    <source>
        <dbReference type="Proteomes" id="UP000234748"/>
    </source>
</evidence>
<accession>A0A2N5M0T0</accession>
<feature type="domain" description="Peptidase S54 rhomboid" evidence="8">
    <location>
        <begin position="56"/>
        <end position="193"/>
    </location>
</feature>
<dbReference type="InterPro" id="IPR035952">
    <property type="entry name" value="Rhomboid-like_sf"/>
</dbReference>
<dbReference type="AlphaFoldDB" id="A0A2N5M0T0"/>
<dbReference type="GO" id="GO:0004252">
    <property type="term" value="F:serine-type endopeptidase activity"/>
    <property type="evidence" value="ECO:0007669"/>
    <property type="project" value="InterPro"/>
</dbReference>
<dbReference type="GO" id="GO:0006508">
    <property type="term" value="P:proteolysis"/>
    <property type="evidence" value="ECO:0007669"/>
    <property type="project" value="UniProtKB-KW"/>
</dbReference>
<reference evidence="9 10" key="1">
    <citation type="submission" date="2017-11" db="EMBL/GenBank/DDBJ databases">
        <title>Comparitive Functional Genomics of Dry Heat Resistant strains isolated from the Viking Spacecraft.</title>
        <authorList>
            <person name="Seuylemezian A."/>
            <person name="Cooper K."/>
            <person name="Vaishampayan P."/>
        </authorList>
    </citation>
    <scope>NUCLEOTIDE SEQUENCE [LARGE SCALE GENOMIC DNA]</scope>
    <source>
        <strain evidence="9 10">V1-29</strain>
    </source>
</reference>
<dbReference type="PANTHER" id="PTHR43731">
    <property type="entry name" value="RHOMBOID PROTEASE"/>
    <property type="match status" value="1"/>
</dbReference>
<comment type="subcellular location">
    <subcellularLocation>
        <location evidence="1">Membrane</location>
        <topology evidence="1">Multi-pass membrane protein</topology>
    </subcellularLocation>
</comment>
<evidence type="ECO:0000259" key="8">
    <source>
        <dbReference type="Pfam" id="PF01694"/>
    </source>
</evidence>
<dbReference type="GO" id="GO:0016020">
    <property type="term" value="C:membrane"/>
    <property type="evidence" value="ECO:0007669"/>
    <property type="project" value="UniProtKB-SubCell"/>
</dbReference>